<keyword evidence="3" id="KW-1185">Reference proteome</keyword>
<feature type="region of interest" description="Disordered" evidence="1">
    <location>
        <begin position="1"/>
        <end position="46"/>
    </location>
</feature>
<name>A0A840QK34_9PSEU</name>
<dbReference type="EMBL" id="JACHIW010000003">
    <property type="protein sequence ID" value="MBB5159888.1"/>
    <property type="molecule type" value="Genomic_DNA"/>
</dbReference>
<sequence length="46" mass="4956">MASWDENAVESEIMPTAEPNDEMGSPAGSEPVEDADENDVIKLGYD</sequence>
<gene>
    <name evidence="2" type="ORF">BJ970_007488</name>
</gene>
<evidence type="ECO:0000313" key="3">
    <source>
        <dbReference type="Proteomes" id="UP000584374"/>
    </source>
</evidence>
<accession>A0A840QK34</accession>
<dbReference type="AlphaFoldDB" id="A0A840QK34"/>
<reference evidence="2 3" key="1">
    <citation type="submission" date="2020-08" db="EMBL/GenBank/DDBJ databases">
        <title>Sequencing the genomes of 1000 actinobacteria strains.</title>
        <authorList>
            <person name="Klenk H.-P."/>
        </authorList>
    </citation>
    <scope>NUCLEOTIDE SEQUENCE [LARGE SCALE GENOMIC DNA]</scope>
    <source>
        <strain evidence="2 3">DSM 45584</strain>
    </source>
</reference>
<protein>
    <submittedName>
        <fullName evidence="2">Uncharacterized protein</fullName>
    </submittedName>
</protein>
<evidence type="ECO:0000256" key="1">
    <source>
        <dbReference type="SAM" id="MobiDB-lite"/>
    </source>
</evidence>
<organism evidence="2 3">
    <name type="scientific">Saccharopolyspora phatthalungensis</name>
    <dbReference type="NCBI Taxonomy" id="664693"/>
    <lineage>
        <taxon>Bacteria</taxon>
        <taxon>Bacillati</taxon>
        <taxon>Actinomycetota</taxon>
        <taxon>Actinomycetes</taxon>
        <taxon>Pseudonocardiales</taxon>
        <taxon>Pseudonocardiaceae</taxon>
        <taxon>Saccharopolyspora</taxon>
    </lineage>
</organism>
<comment type="caution">
    <text evidence="2">The sequence shown here is derived from an EMBL/GenBank/DDBJ whole genome shotgun (WGS) entry which is preliminary data.</text>
</comment>
<proteinExistence type="predicted"/>
<evidence type="ECO:0000313" key="2">
    <source>
        <dbReference type="EMBL" id="MBB5159888.1"/>
    </source>
</evidence>
<dbReference type="Proteomes" id="UP000584374">
    <property type="component" value="Unassembled WGS sequence"/>
</dbReference>
<dbReference type="RefSeq" id="WP_184732931.1">
    <property type="nucleotide sequence ID" value="NZ_JACHIW010000003.1"/>
</dbReference>